<dbReference type="Pfam" id="PF16732">
    <property type="entry name" value="ComP_DUS"/>
    <property type="match status" value="1"/>
</dbReference>
<dbReference type="InterPro" id="IPR031982">
    <property type="entry name" value="PilE-like"/>
</dbReference>
<dbReference type="PANTHER" id="PTHR30093">
    <property type="entry name" value="GENERAL SECRETION PATHWAY PROTEIN G"/>
    <property type="match status" value="1"/>
</dbReference>
<dbReference type="PATRIC" id="fig|200452.3.peg.390"/>
<dbReference type="AlphaFoldDB" id="A0A0P9MRL0"/>
<evidence type="ECO:0000313" key="2">
    <source>
        <dbReference type="EMBL" id="KPW87197.1"/>
    </source>
</evidence>
<organism evidence="2 4">
    <name type="scientific">Pseudomonas congelans</name>
    <dbReference type="NCBI Taxonomy" id="200452"/>
    <lineage>
        <taxon>Bacteria</taxon>
        <taxon>Pseudomonadati</taxon>
        <taxon>Pseudomonadota</taxon>
        <taxon>Gammaproteobacteria</taxon>
        <taxon>Pseudomonadales</taxon>
        <taxon>Pseudomonadaceae</taxon>
        <taxon>Pseudomonas</taxon>
    </lineage>
</organism>
<keyword evidence="1" id="KW-0472">Membrane</keyword>
<evidence type="ECO:0000313" key="5">
    <source>
        <dbReference type="Proteomes" id="UP000183042"/>
    </source>
</evidence>
<proteinExistence type="predicted"/>
<dbReference type="PROSITE" id="PS00409">
    <property type="entry name" value="PROKAR_NTER_METHYL"/>
    <property type="match status" value="1"/>
</dbReference>
<dbReference type="Proteomes" id="UP000050411">
    <property type="component" value="Unassembled WGS sequence"/>
</dbReference>
<dbReference type="Proteomes" id="UP000183042">
    <property type="component" value="Unassembled WGS sequence"/>
</dbReference>
<sequence>MRATSRGFTLIELMIVVAIVGILAAIAYPSYTEYVKRTQRSAIASLLSEQTQAVERFYSRATQPTYVGATVVAANTYYTIVFAPTATDFTLTATPIPGTLMAGDKCGSFVITNTGARTNPGATAGVTPKDCWGR</sequence>
<dbReference type="EMBL" id="FNJH01000011">
    <property type="protein sequence ID" value="SDP84340.1"/>
    <property type="molecule type" value="Genomic_DNA"/>
</dbReference>
<keyword evidence="1" id="KW-0812">Transmembrane</keyword>
<dbReference type="GeneID" id="65077942"/>
<dbReference type="Pfam" id="PF07963">
    <property type="entry name" value="N_methyl"/>
    <property type="match status" value="1"/>
</dbReference>
<keyword evidence="1" id="KW-1133">Transmembrane helix</keyword>
<accession>A0A0P9MRL0</accession>
<reference evidence="3 5" key="2">
    <citation type="submission" date="2016-10" db="EMBL/GenBank/DDBJ databases">
        <authorList>
            <person name="Varghese N."/>
            <person name="Submissions S."/>
        </authorList>
    </citation>
    <scope>NUCLEOTIDE SEQUENCE [LARGE SCALE GENOMIC DNA]</scope>
    <source>
        <strain evidence="3 5">DSM 14939</strain>
    </source>
</reference>
<reference evidence="2 4" key="1">
    <citation type="submission" date="2015-09" db="EMBL/GenBank/DDBJ databases">
        <title>Genome announcement of multiple Pseudomonas syringae strains.</title>
        <authorList>
            <person name="Thakur S."/>
            <person name="Wang P.W."/>
            <person name="Gong Y."/>
            <person name="Weir B.S."/>
            <person name="Guttman D.S."/>
        </authorList>
    </citation>
    <scope>NUCLEOTIDE SEQUENCE [LARGE SCALE GENOMIC DNA]</scope>
    <source>
        <strain evidence="2 4">ICMP19117</strain>
    </source>
</reference>
<evidence type="ECO:0000256" key="1">
    <source>
        <dbReference type="SAM" id="Phobius"/>
    </source>
</evidence>
<keyword evidence="5" id="KW-1185">Reference proteome</keyword>
<dbReference type="RefSeq" id="WP_054992680.1">
    <property type="nucleotide sequence ID" value="NZ_FNJH01000011.1"/>
</dbReference>
<dbReference type="NCBIfam" id="TIGR02532">
    <property type="entry name" value="IV_pilin_GFxxxE"/>
    <property type="match status" value="1"/>
</dbReference>
<evidence type="ECO:0000313" key="4">
    <source>
        <dbReference type="Proteomes" id="UP000050411"/>
    </source>
</evidence>
<name>A0A0P9MRL0_9PSED</name>
<dbReference type="InterPro" id="IPR045584">
    <property type="entry name" value="Pilin-like"/>
</dbReference>
<dbReference type="InterPro" id="IPR012902">
    <property type="entry name" value="N_methyl_site"/>
</dbReference>
<dbReference type="Gene3D" id="3.30.700.10">
    <property type="entry name" value="Glycoprotein, Type 4 Pilin"/>
    <property type="match status" value="1"/>
</dbReference>
<dbReference type="EMBL" id="LJQB01000015">
    <property type="protein sequence ID" value="KPW87197.1"/>
    <property type="molecule type" value="Genomic_DNA"/>
</dbReference>
<dbReference type="SUPFAM" id="SSF54523">
    <property type="entry name" value="Pili subunits"/>
    <property type="match status" value="1"/>
</dbReference>
<evidence type="ECO:0000313" key="3">
    <source>
        <dbReference type="EMBL" id="SDP84340.1"/>
    </source>
</evidence>
<dbReference type="GO" id="GO:0043683">
    <property type="term" value="P:type IV pilus assembly"/>
    <property type="evidence" value="ECO:0007669"/>
    <property type="project" value="InterPro"/>
</dbReference>
<dbReference type="PANTHER" id="PTHR30093:SF47">
    <property type="entry name" value="TYPE IV PILUS NON-CORE MINOR PILIN PILE"/>
    <property type="match status" value="1"/>
</dbReference>
<gene>
    <name evidence="2" type="ORF">ALO92_00304</name>
    <name evidence="3" type="ORF">SAMN05216596_11140</name>
</gene>
<feature type="transmembrane region" description="Helical" evidence="1">
    <location>
        <begin position="7"/>
        <end position="31"/>
    </location>
</feature>
<protein>
    <submittedName>
        <fullName evidence="2">Pilus biosynthesis protein</fullName>
    </submittedName>
    <submittedName>
        <fullName evidence="3">Type IV pilus assembly protein PilE</fullName>
    </submittedName>
</protein>
<comment type="caution">
    <text evidence="2">The sequence shown here is derived from an EMBL/GenBank/DDBJ whole genome shotgun (WGS) entry which is preliminary data.</text>
</comment>